<gene>
    <name evidence="12" type="ORF">A3Q56_06149</name>
</gene>
<feature type="domain" description="Aminoacyl-transfer RNA synthetases class-II family profile" evidence="11">
    <location>
        <begin position="126"/>
        <end position="416"/>
    </location>
</feature>
<keyword evidence="3" id="KW-0436">Ligase</keyword>
<accession>A0A177AX98</accession>
<evidence type="ECO:0000256" key="8">
    <source>
        <dbReference type="ARBA" id="ARBA00031113"/>
    </source>
</evidence>
<dbReference type="InterPro" id="IPR006195">
    <property type="entry name" value="aa-tRNA-synth_II"/>
</dbReference>
<dbReference type="InterPro" id="IPR042103">
    <property type="entry name" value="SerRS_1_N_sf"/>
</dbReference>
<dbReference type="AlphaFoldDB" id="A0A177AX98"/>
<evidence type="ECO:0000256" key="6">
    <source>
        <dbReference type="ARBA" id="ARBA00022917"/>
    </source>
</evidence>
<dbReference type="CDD" id="cd00770">
    <property type="entry name" value="SerRS_core"/>
    <property type="match status" value="1"/>
</dbReference>
<keyword evidence="6" id="KW-0648">Protein biosynthesis</keyword>
<evidence type="ECO:0000256" key="10">
    <source>
        <dbReference type="ARBA" id="ARBA00048823"/>
    </source>
</evidence>
<dbReference type="InterPro" id="IPR045864">
    <property type="entry name" value="aa-tRNA-synth_II/BPL/LPL"/>
</dbReference>
<evidence type="ECO:0000256" key="7">
    <source>
        <dbReference type="ARBA" id="ARBA00023146"/>
    </source>
</evidence>
<evidence type="ECO:0000259" key="11">
    <source>
        <dbReference type="PROSITE" id="PS50862"/>
    </source>
</evidence>
<dbReference type="SUPFAM" id="SSF55681">
    <property type="entry name" value="Class II aaRS and biotin synthetases"/>
    <property type="match status" value="2"/>
</dbReference>
<dbReference type="PRINTS" id="PR00981">
    <property type="entry name" value="TRNASYNTHSER"/>
</dbReference>
<organism evidence="12 13">
    <name type="scientific">Intoshia linei</name>
    <dbReference type="NCBI Taxonomy" id="1819745"/>
    <lineage>
        <taxon>Eukaryota</taxon>
        <taxon>Metazoa</taxon>
        <taxon>Spiralia</taxon>
        <taxon>Lophotrochozoa</taxon>
        <taxon>Mesozoa</taxon>
        <taxon>Orthonectida</taxon>
        <taxon>Rhopaluridae</taxon>
        <taxon>Intoshia</taxon>
    </lineage>
</organism>
<comment type="catalytic activity">
    <reaction evidence="10">
        <text>tRNA(Ser) + L-serine + ATP = L-seryl-tRNA(Ser) + AMP + diphosphate + H(+)</text>
        <dbReference type="Rhea" id="RHEA:12292"/>
        <dbReference type="Rhea" id="RHEA-COMP:9669"/>
        <dbReference type="Rhea" id="RHEA-COMP:9703"/>
        <dbReference type="ChEBI" id="CHEBI:15378"/>
        <dbReference type="ChEBI" id="CHEBI:30616"/>
        <dbReference type="ChEBI" id="CHEBI:33019"/>
        <dbReference type="ChEBI" id="CHEBI:33384"/>
        <dbReference type="ChEBI" id="CHEBI:78442"/>
        <dbReference type="ChEBI" id="CHEBI:78533"/>
        <dbReference type="ChEBI" id="CHEBI:456215"/>
        <dbReference type="EC" id="6.1.1.11"/>
    </reaction>
</comment>
<keyword evidence="7" id="KW-0030">Aminoacyl-tRNA synthetase</keyword>
<dbReference type="Proteomes" id="UP000078046">
    <property type="component" value="Unassembled WGS sequence"/>
</dbReference>
<evidence type="ECO:0000256" key="9">
    <source>
        <dbReference type="ARBA" id="ARBA00047929"/>
    </source>
</evidence>
<dbReference type="PANTHER" id="PTHR11778">
    <property type="entry name" value="SERYL-TRNA SYNTHETASE"/>
    <property type="match status" value="1"/>
</dbReference>
<dbReference type="InterPro" id="IPR015866">
    <property type="entry name" value="Ser-tRNA-synth_1_N"/>
</dbReference>
<dbReference type="InterPro" id="IPR002314">
    <property type="entry name" value="aa-tRNA-synt_IIb"/>
</dbReference>
<evidence type="ECO:0000256" key="2">
    <source>
        <dbReference type="ARBA" id="ARBA00012840"/>
    </source>
</evidence>
<dbReference type="Gene3D" id="3.30.930.10">
    <property type="entry name" value="Bira Bifunctional Protein, Domain 2"/>
    <property type="match status" value="2"/>
</dbReference>
<dbReference type="GO" id="GO:0005524">
    <property type="term" value="F:ATP binding"/>
    <property type="evidence" value="ECO:0007669"/>
    <property type="project" value="UniProtKB-KW"/>
</dbReference>
<dbReference type="GO" id="GO:0004828">
    <property type="term" value="F:serine-tRNA ligase activity"/>
    <property type="evidence" value="ECO:0007669"/>
    <property type="project" value="UniProtKB-EC"/>
</dbReference>
<evidence type="ECO:0000256" key="5">
    <source>
        <dbReference type="ARBA" id="ARBA00022840"/>
    </source>
</evidence>
<dbReference type="GO" id="GO:0006434">
    <property type="term" value="P:seryl-tRNA aminoacylation"/>
    <property type="evidence" value="ECO:0007669"/>
    <property type="project" value="InterPro"/>
</dbReference>
<evidence type="ECO:0000256" key="4">
    <source>
        <dbReference type="ARBA" id="ARBA00022741"/>
    </source>
</evidence>
<protein>
    <recommendedName>
        <fullName evidence="2">serine--tRNA ligase</fullName>
        <ecNumber evidence="2">6.1.1.11</ecNumber>
    </recommendedName>
    <alternativeName>
        <fullName evidence="8">Seryl-tRNA synthetase</fullName>
    </alternativeName>
</protein>
<evidence type="ECO:0000313" key="13">
    <source>
        <dbReference type="Proteomes" id="UP000078046"/>
    </source>
</evidence>
<proteinExistence type="inferred from homology"/>
<keyword evidence="13" id="KW-1185">Reference proteome</keyword>
<dbReference type="EMBL" id="LWCA01001029">
    <property type="protein sequence ID" value="OAF66122.1"/>
    <property type="molecule type" value="Genomic_DNA"/>
</dbReference>
<dbReference type="Pfam" id="PF00587">
    <property type="entry name" value="tRNA-synt_2b"/>
    <property type="match status" value="2"/>
</dbReference>
<comment type="caution">
    <text evidence="12">The sequence shown here is derived from an EMBL/GenBank/DDBJ whole genome shotgun (WGS) entry which is preliminary data.</text>
</comment>
<keyword evidence="4" id="KW-0547">Nucleotide-binding</keyword>
<dbReference type="NCBIfam" id="TIGR00414">
    <property type="entry name" value="serS"/>
    <property type="match status" value="1"/>
</dbReference>
<dbReference type="Gene3D" id="1.10.287.40">
    <property type="entry name" value="Serine-tRNA synthetase, tRNA binding domain"/>
    <property type="match status" value="1"/>
</dbReference>
<evidence type="ECO:0000313" key="12">
    <source>
        <dbReference type="EMBL" id="OAF66122.1"/>
    </source>
</evidence>
<dbReference type="Pfam" id="PF02403">
    <property type="entry name" value="Seryl_tRNA_N"/>
    <property type="match status" value="1"/>
</dbReference>
<evidence type="ECO:0000256" key="1">
    <source>
        <dbReference type="ARBA" id="ARBA00010728"/>
    </source>
</evidence>
<dbReference type="SUPFAM" id="SSF46589">
    <property type="entry name" value="tRNA-binding arm"/>
    <property type="match status" value="1"/>
</dbReference>
<comment type="catalytic activity">
    <reaction evidence="9">
        <text>tRNA(Sec) + L-serine + ATP = L-seryl-tRNA(Sec) + AMP + diphosphate + H(+)</text>
        <dbReference type="Rhea" id="RHEA:42580"/>
        <dbReference type="Rhea" id="RHEA-COMP:9742"/>
        <dbReference type="Rhea" id="RHEA-COMP:10128"/>
        <dbReference type="ChEBI" id="CHEBI:15378"/>
        <dbReference type="ChEBI" id="CHEBI:30616"/>
        <dbReference type="ChEBI" id="CHEBI:33019"/>
        <dbReference type="ChEBI" id="CHEBI:33384"/>
        <dbReference type="ChEBI" id="CHEBI:78442"/>
        <dbReference type="ChEBI" id="CHEBI:78533"/>
        <dbReference type="ChEBI" id="CHEBI:456215"/>
        <dbReference type="EC" id="6.1.1.11"/>
    </reaction>
</comment>
<keyword evidence="5" id="KW-0067">ATP-binding</keyword>
<evidence type="ECO:0000256" key="3">
    <source>
        <dbReference type="ARBA" id="ARBA00022598"/>
    </source>
</evidence>
<dbReference type="InterPro" id="IPR002317">
    <property type="entry name" value="Ser-tRNA-ligase_type_1"/>
</dbReference>
<dbReference type="EC" id="6.1.1.11" evidence="2"/>
<dbReference type="InterPro" id="IPR033729">
    <property type="entry name" value="SerRS_core"/>
</dbReference>
<sequence length="882" mass="101503">MTLDIDLFRKDKDFDTIIQSEKKRFHKLESIKNLDRNELISKHEKLTKLKECYVSECECKETLSELENEIHSEIKQLESEIRNTLIGFGNILNSNVVISQDESENQLIKIWSPDGKNVEDKNPKYDCSHVDLLKKIGGVDYQAGVDVAGSRGYYLKGPAVFLEDAIINLCFEILMKKGYTPVSPPCFMKKDVMVEVAQLSQFDDELYKVFNQDKEDMYLIATSEQPLVALHRDECIKESELPIKYMGTSLCFRQEVGSHGRDTTGIFRVHQFSKIEQFCLTSSDKGESDKMFAELMENSEILYQKLNIPYKIVSIVSGELNLAASIKYDLEGYFPSSRNYRELVSCSNCTDYQSRSVRTCFQKNEACEFVHMLNSTMSATTRTICALLENNQTENGINIPKALSKFMPDDYKTFIPFVNNVCKPVAFKFTKSKRMSLGIEVFRNEEMLRVIKDSEVKRCHSVGLVDEILEIDEKWRCLRFDIDRFNRLKNSTSKIVGEKLKKKDMSGENTKLLCCEQYTKEDLGKYNVDCLKDLIKDIAQNSKNSKSLLEEMENRQEILLSKVGNIVSPVLPKDGVTEWISSRPINVEYKECHELFNILNGINVLSGQVVVGNGGYYLTGNMLVLERAIIKMCLAFMKKKEHVPIVPPCFIREEIISELRSDDDTLFKIYGKKTENPNDPECDIKYLNASLEQSTISLHRDEWITTNQFPIKYTPVSVCFNYCKENNRKNQYTQIEQLTMTSPFDDESNITFKEMLSNLIEFYKSLGIPHRIVTPPPTNLPIEASEYIILEAYYRSTKGYKEIAYLLNTTDYMSRSARIRYGVTKGMDKATSYVHIVYGKIFDSMNMLCAFLENNQTAEGIQIPEALKPFMPERFKTIPFIN</sequence>
<reference evidence="12 13" key="1">
    <citation type="submission" date="2016-04" db="EMBL/GenBank/DDBJ databases">
        <title>The genome of Intoshia linei affirms orthonectids as highly simplified spiralians.</title>
        <authorList>
            <person name="Mikhailov K.V."/>
            <person name="Slusarev G.S."/>
            <person name="Nikitin M.A."/>
            <person name="Logacheva M.D."/>
            <person name="Penin A."/>
            <person name="Aleoshin V."/>
            <person name="Panchin Y.V."/>
        </authorList>
    </citation>
    <scope>NUCLEOTIDE SEQUENCE [LARGE SCALE GENOMIC DNA]</scope>
    <source>
        <strain evidence="12">Intl2013</strain>
        <tissue evidence="12">Whole animal</tissue>
    </source>
</reference>
<comment type="similarity">
    <text evidence="1">Belongs to the class-II aminoacyl-tRNA synthetase family. Type-1 seryl-tRNA synthetase subfamily.</text>
</comment>
<dbReference type="PROSITE" id="PS50862">
    <property type="entry name" value="AA_TRNA_LIGASE_II"/>
    <property type="match status" value="1"/>
</dbReference>
<dbReference type="OrthoDB" id="10264585at2759"/>
<name>A0A177AX98_9BILA</name>
<dbReference type="InterPro" id="IPR010978">
    <property type="entry name" value="tRNA-bd_arm"/>
</dbReference>